<keyword evidence="5 10" id="KW-0602">Photosynthesis</keyword>
<name>A0A097ZR59_9LAMI</name>
<evidence type="ECO:0000256" key="11">
    <source>
        <dbReference type="SAM" id="Phobius"/>
    </source>
</evidence>
<protein>
    <recommendedName>
        <fullName evidence="4 10">Photosystem I reaction center subunit IX</fullName>
    </recommendedName>
</protein>
<dbReference type="Gene3D" id="1.20.5.510">
    <property type="entry name" value="Single helix bin"/>
    <property type="match status" value="1"/>
</dbReference>
<evidence type="ECO:0000256" key="10">
    <source>
        <dbReference type="HAMAP-Rule" id="MF_00522"/>
    </source>
</evidence>
<feature type="transmembrane region" description="Helical" evidence="11">
    <location>
        <begin position="6"/>
        <end position="28"/>
    </location>
</feature>
<keyword evidence="7 10" id="KW-0603">Photosystem I</keyword>
<dbReference type="GeneID" id="22163133"/>
<comment type="similarity">
    <text evidence="3 10">Belongs to the PsaJ family.</text>
</comment>
<evidence type="ECO:0000256" key="1">
    <source>
        <dbReference type="ARBA" id="ARBA00002115"/>
    </source>
</evidence>
<reference evidence="12" key="1">
    <citation type="submission" date="2013-08" db="EMBL/GenBank/DDBJ databases">
        <title>Mechanisms of functional and physical genome reduction in photosynthetic and nonphotosynthetic parasitic plants.</title>
        <authorList>
            <person name="Wicke S."/>
            <person name="Mueller K.F."/>
            <person name="DePamphilis C.W."/>
            <person name="Quandt D."/>
            <person name="Wickett N.J."/>
            <person name="Zhang Y."/>
            <person name="Renner S.S."/>
            <person name="Schneeweiss G.M."/>
        </authorList>
    </citation>
    <scope>NUCLEOTIDE SEQUENCE</scope>
    <source>
        <tissue evidence="12">Reproductive tissue</tissue>
    </source>
</reference>
<dbReference type="SUPFAM" id="SSF81544">
    <property type="entry name" value="Subunit IX of photosystem I reaction centre, PsaJ"/>
    <property type="match status" value="1"/>
</dbReference>
<organism evidence="12">
    <name type="scientific">Cistanche phelypaea</name>
    <dbReference type="NCBI Taxonomy" id="87754"/>
    <lineage>
        <taxon>Eukaryota</taxon>
        <taxon>Viridiplantae</taxon>
        <taxon>Streptophyta</taxon>
        <taxon>Embryophyta</taxon>
        <taxon>Tracheophyta</taxon>
        <taxon>Spermatophyta</taxon>
        <taxon>Magnoliopsida</taxon>
        <taxon>eudicotyledons</taxon>
        <taxon>Gunneridae</taxon>
        <taxon>Pentapetalae</taxon>
        <taxon>asterids</taxon>
        <taxon>lamiids</taxon>
        <taxon>Lamiales</taxon>
        <taxon>Orobanchaceae</taxon>
        <taxon>Orobancheae</taxon>
        <taxon>Cistanche</taxon>
    </lineage>
</organism>
<evidence type="ECO:0000256" key="6">
    <source>
        <dbReference type="ARBA" id="ARBA00022692"/>
    </source>
</evidence>
<comment type="function">
    <text evidence="1 10">May help in the organization of the PsaE and PsaF subunits.</text>
</comment>
<evidence type="ECO:0000313" key="12">
    <source>
        <dbReference type="EMBL" id="CDH98437.1"/>
    </source>
</evidence>
<keyword evidence="6 10" id="KW-0812">Transmembrane</keyword>
<evidence type="ECO:0000256" key="5">
    <source>
        <dbReference type="ARBA" id="ARBA00022531"/>
    </source>
</evidence>
<dbReference type="AlphaFoldDB" id="A0A097ZR59"/>
<keyword evidence="10" id="KW-0793">Thylakoid</keyword>
<dbReference type="GO" id="GO:0042651">
    <property type="term" value="C:thylakoid membrane"/>
    <property type="evidence" value="ECO:0007669"/>
    <property type="project" value="UniProtKB-UniRule"/>
</dbReference>
<dbReference type="PANTHER" id="PTHR36082">
    <property type="match status" value="1"/>
</dbReference>
<keyword evidence="9 10" id="KW-0472">Membrane</keyword>
<comment type="subcellular location">
    <subcellularLocation>
        <location evidence="10">Cellular thylakoid membrane</location>
        <topology evidence="10">Single-pass membrane protein</topology>
    </subcellularLocation>
    <subcellularLocation>
        <location evidence="2">Membrane</location>
        <topology evidence="2">Single-pass membrane protein</topology>
    </subcellularLocation>
</comment>
<dbReference type="GO" id="GO:0009522">
    <property type="term" value="C:photosystem I"/>
    <property type="evidence" value="ECO:0007669"/>
    <property type="project" value="UniProtKB-KW"/>
</dbReference>
<dbReference type="InterPro" id="IPR036062">
    <property type="entry name" value="PSI_PsaJ_sf"/>
</dbReference>
<evidence type="ECO:0000256" key="7">
    <source>
        <dbReference type="ARBA" id="ARBA00022836"/>
    </source>
</evidence>
<evidence type="ECO:0000256" key="8">
    <source>
        <dbReference type="ARBA" id="ARBA00022989"/>
    </source>
</evidence>
<dbReference type="EMBL" id="HG515538">
    <property type="protein sequence ID" value="CDH98437.1"/>
    <property type="molecule type" value="Genomic_DNA"/>
</dbReference>
<proteinExistence type="inferred from homology"/>
<keyword evidence="8 10" id="KW-1133">Transmembrane helix</keyword>
<accession>A0A097ZR59</accession>
<evidence type="ECO:0000256" key="2">
    <source>
        <dbReference type="ARBA" id="ARBA00004167"/>
    </source>
</evidence>
<dbReference type="Pfam" id="PF01701">
    <property type="entry name" value="PSI_PsaJ"/>
    <property type="match status" value="1"/>
</dbReference>
<gene>
    <name evidence="10 12" type="primary">psaJ</name>
</gene>
<evidence type="ECO:0000256" key="4">
    <source>
        <dbReference type="ARBA" id="ARBA00019868"/>
    </source>
</evidence>
<keyword evidence="12" id="KW-0934">Plastid</keyword>
<dbReference type="RefSeq" id="YP_009108249.1">
    <property type="nucleotide sequence ID" value="NC_025642.1"/>
</dbReference>
<sequence>MQDLKTYLSVTPVLYSTLWLGALASILIKINRFFPDVSTFPPFFFHSNS</sequence>
<geneLocation type="plastid" evidence="12"/>
<evidence type="ECO:0000256" key="3">
    <source>
        <dbReference type="ARBA" id="ARBA00006318"/>
    </source>
</evidence>
<dbReference type="PANTHER" id="PTHR36082:SF2">
    <property type="entry name" value="PHOTOSYSTEM I REACTION CENTER SUBUNIT IX"/>
    <property type="match status" value="1"/>
</dbReference>
<dbReference type="InterPro" id="IPR002615">
    <property type="entry name" value="PSI_PsaJ"/>
</dbReference>
<dbReference type="GO" id="GO:0015979">
    <property type="term" value="P:photosynthesis"/>
    <property type="evidence" value="ECO:0007669"/>
    <property type="project" value="UniProtKB-UniRule"/>
</dbReference>
<evidence type="ECO:0000256" key="9">
    <source>
        <dbReference type="ARBA" id="ARBA00023136"/>
    </source>
</evidence>
<dbReference type="HAMAP" id="MF_00522">
    <property type="entry name" value="PSI_PsaJ"/>
    <property type="match status" value="1"/>
</dbReference>